<evidence type="ECO:0000313" key="4">
    <source>
        <dbReference type="EMBL" id="CAI5736758.1"/>
    </source>
</evidence>
<accession>A0AAV0UMF9</accession>
<protein>
    <submittedName>
        <fullName evidence="5">Uncharacterized protein</fullName>
    </submittedName>
</protein>
<evidence type="ECO:0000313" key="3">
    <source>
        <dbReference type="EMBL" id="CAH0491520.1"/>
    </source>
</evidence>
<dbReference type="Proteomes" id="UP001157938">
    <property type="component" value="Unassembled WGS sequence"/>
</dbReference>
<comment type="caution">
    <text evidence="5">The sequence shown here is derived from an EMBL/GenBank/DDBJ whole genome shotgun (WGS) entry which is preliminary data.</text>
</comment>
<dbReference type="EMBL" id="CANTFK010000982">
    <property type="protein sequence ID" value="CAI5736758.1"/>
    <property type="molecule type" value="Genomic_DNA"/>
</dbReference>
<reference evidence="5" key="2">
    <citation type="submission" date="2022-12" db="EMBL/GenBank/DDBJ databases">
        <authorList>
            <person name="Webb A."/>
        </authorList>
    </citation>
    <scope>NUCLEOTIDE SEQUENCE</scope>
    <source>
        <strain evidence="5">Pf2</strain>
    </source>
</reference>
<dbReference type="EMBL" id="CAKLBC010001349">
    <property type="protein sequence ID" value="CAH0491520.1"/>
    <property type="molecule type" value="Genomic_DNA"/>
</dbReference>
<reference evidence="2 6" key="1">
    <citation type="submission" date="2021-11" db="EMBL/GenBank/DDBJ databases">
        <authorList>
            <person name="Islam A."/>
            <person name="Islam S."/>
            <person name="Flora M.S."/>
            <person name="Rahman M."/>
            <person name="Ziaur R.M."/>
            <person name="Epstein J.H."/>
            <person name="Hassan M."/>
            <person name="Klassen M."/>
            <person name="Woodard K."/>
            <person name="Webb A."/>
            <person name="Webby R.J."/>
            <person name="El Zowalaty M.E."/>
        </authorList>
    </citation>
    <scope>NUCLEOTIDE SEQUENCE [LARGE SCALE GENOMIC DNA]</scope>
    <source>
        <strain evidence="2">Pf1</strain>
    </source>
</reference>
<sequence length="87" mass="9604">MGLNITNMLLQKTRWVASKLSLRRWQFKKRSSMEATQLRPIALAGASRCFTGSSTQCNHFSRTPSGAQYEQGKYSSGGGDSSVVDSR</sequence>
<proteinExistence type="predicted"/>
<evidence type="ECO:0000313" key="6">
    <source>
        <dbReference type="Proteomes" id="UP001157938"/>
    </source>
</evidence>
<keyword evidence="6" id="KW-1185">Reference proteome</keyword>
<dbReference type="AlphaFoldDB" id="A0AAV0UMF9"/>
<dbReference type="EMBL" id="CAKLBC010001349">
    <property type="protein sequence ID" value="CAH0491512.1"/>
    <property type="molecule type" value="Genomic_DNA"/>
</dbReference>
<evidence type="ECO:0000256" key="1">
    <source>
        <dbReference type="SAM" id="MobiDB-lite"/>
    </source>
</evidence>
<evidence type="ECO:0000313" key="2">
    <source>
        <dbReference type="EMBL" id="CAH0491512.1"/>
    </source>
</evidence>
<organism evidence="5 7">
    <name type="scientific">Peronospora farinosa</name>
    <dbReference type="NCBI Taxonomy" id="134698"/>
    <lineage>
        <taxon>Eukaryota</taxon>
        <taxon>Sar</taxon>
        <taxon>Stramenopiles</taxon>
        <taxon>Oomycota</taxon>
        <taxon>Peronosporomycetes</taxon>
        <taxon>Peronosporales</taxon>
        <taxon>Peronosporaceae</taxon>
        <taxon>Peronospora</taxon>
    </lineage>
</organism>
<name>A0AAV0UMF9_9STRA</name>
<dbReference type="Proteomes" id="UP001159659">
    <property type="component" value="Unassembled WGS sequence"/>
</dbReference>
<evidence type="ECO:0000313" key="7">
    <source>
        <dbReference type="Proteomes" id="UP001159659"/>
    </source>
</evidence>
<feature type="region of interest" description="Disordered" evidence="1">
    <location>
        <begin position="61"/>
        <end position="87"/>
    </location>
</feature>
<dbReference type="EMBL" id="CANTFK010000982">
    <property type="protein sequence ID" value="CAI5736780.1"/>
    <property type="molecule type" value="Genomic_DNA"/>
</dbReference>
<gene>
    <name evidence="2" type="ORF">PFR001_LOCUS6772</name>
    <name evidence="3" type="ORF">PFR001_LOCUS6780</name>
    <name evidence="4" type="ORF">PFR002_LOCUS8179</name>
    <name evidence="5" type="ORF">PFR002_LOCUS8187</name>
</gene>
<evidence type="ECO:0000313" key="5">
    <source>
        <dbReference type="EMBL" id="CAI5736780.1"/>
    </source>
</evidence>